<evidence type="ECO:0000256" key="1">
    <source>
        <dbReference type="SAM" id="MobiDB-lite"/>
    </source>
</evidence>
<organism evidence="3">
    <name type="scientific">Oxalobacter aliiformigenes</name>
    <dbReference type="NCBI Taxonomy" id="2946593"/>
    <lineage>
        <taxon>Bacteria</taxon>
        <taxon>Pseudomonadati</taxon>
        <taxon>Pseudomonadota</taxon>
        <taxon>Betaproteobacteria</taxon>
        <taxon>Burkholderiales</taxon>
        <taxon>Oxalobacteraceae</taxon>
        <taxon>Oxalobacter</taxon>
    </lineage>
</organism>
<dbReference type="EMBL" id="CP098251">
    <property type="protein sequence ID" value="WAV91503.1"/>
    <property type="molecule type" value="Genomic_DNA"/>
</dbReference>
<feature type="signal peptide" evidence="2">
    <location>
        <begin position="1"/>
        <end position="23"/>
    </location>
</feature>
<gene>
    <name evidence="3" type="ORF">NB646_01690</name>
</gene>
<dbReference type="AlphaFoldDB" id="A0A9E9LCA3"/>
<sequence length="178" mass="18116">MSFNAKHTLLLLPLALVACSSMPSGPNVMVLPGSGKTLEQFQADDFFCRQYASMQIGTNANEVSVNSGVKTAALGTALGAASGAMIDGGHGAAVGAGVGLLLGGVTGASAGSATGYEAQIRYDNAYQQCMYAKGNSIPVTTNYSQTGNIANSPKQDNYGPPPNTQSPPPAKYVVPGRK</sequence>
<proteinExistence type="predicted"/>
<name>A0A9E9LCA3_9BURK</name>
<feature type="compositionally biased region" description="Pro residues" evidence="1">
    <location>
        <begin position="159"/>
        <end position="170"/>
    </location>
</feature>
<reference evidence="3" key="1">
    <citation type="journal article" date="2022" name="Front. Microbiol.">
        <title>New perspectives on an old grouping: The genomic and phenotypic variability of Oxalobacter formigenes and the implications for calcium oxalate stone prevention.</title>
        <authorList>
            <person name="Chmiel J.A."/>
            <person name="Carr C."/>
            <person name="Stuivenberg G.A."/>
            <person name="Venema R."/>
            <person name="Chanyi R.M."/>
            <person name="Al K.F."/>
            <person name="Giguere D."/>
            <person name="Say H."/>
            <person name="Akouris P.P."/>
            <person name="Dominguez Romero S.A."/>
            <person name="Kwong A."/>
            <person name="Tai V."/>
            <person name="Koval S.F."/>
            <person name="Razvi H."/>
            <person name="Bjazevic J."/>
            <person name="Burton J.P."/>
        </authorList>
    </citation>
    <scope>NUCLEOTIDE SEQUENCE</scope>
    <source>
        <strain evidence="3">OxK</strain>
    </source>
</reference>
<keyword evidence="2" id="KW-0732">Signal</keyword>
<feature type="compositionally biased region" description="Polar residues" evidence="1">
    <location>
        <begin position="143"/>
        <end position="155"/>
    </location>
</feature>
<dbReference type="PROSITE" id="PS51257">
    <property type="entry name" value="PROKAR_LIPOPROTEIN"/>
    <property type="match status" value="1"/>
</dbReference>
<dbReference type="Proteomes" id="UP001164819">
    <property type="component" value="Chromosome"/>
</dbReference>
<evidence type="ECO:0000313" key="3">
    <source>
        <dbReference type="EMBL" id="WAV91503.1"/>
    </source>
</evidence>
<accession>A0A9E9LCA3</accession>
<protein>
    <submittedName>
        <fullName evidence="3">Glycine zipper family protein</fullName>
    </submittedName>
</protein>
<evidence type="ECO:0000256" key="2">
    <source>
        <dbReference type="SAM" id="SignalP"/>
    </source>
</evidence>
<feature type="region of interest" description="Disordered" evidence="1">
    <location>
        <begin position="143"/>
        <end position="178"/>
    </location>
</feature>
<dbReference type="RefSeq" id="WP_269316077.1">
    <property type="nucleotide sequence ID" value="NZ_CP098251.1"/>
</dbReference>
<feature type="chain" id="PRO_5038922197" evidence="2">
    <location>
        <begin position="24"/>
        <end position="178"/>
    </location>
</feature>